<sequence>MGYEPLQQSDESEHGERFRQYLCVSYDGTLLLEFLIILRVDTLLI</sequence>
<dbReference type="Proteomes" id="UP000030649">
    <property type="component" value="Unassembled WGS sequence"/>
</dbReference>
<reference evidence="1 2" key="1">
    <citation type="journal article" date="2013" name="PLoS ONE">
        <title>Assembly-driven community genomics of a hypersaline microbial ecosystem.</title>
        <authorList>
            <person name="Podell S."/>
            <person name="Ugalde J.A."/>
            <person name="Narasingarao P."/>
            <person name="Banfield J.F."/>
            <person name="Heidelberg K.B."/>
            <person name="Allen E.E."/>
        </authorList>
    </citation>
    <scope>NUCLEOTIDE SEQUENCE [LARGE SCALE GENOMIC DNA]</scope>
    <source>
        <strain evidence="2">J07HQW1</strain>
    </source>
</reference>
<dbReference type="HOGENOM" id="CLU_3194442_0_0_2"/>
<evidence type="ECO:0000313" key="2">
    <source>
        <dbReference type="Proteomes" id="UP000030649"/>
    </source>
</evidence>
<dbReference type="STRING" id="1238424.J07HQW1_02411"/>
<dbReference type="EMBL" id="KE356560">
    <property type="protein sequence ID" value="ERG92374.1"/>
    <property type="molecule type" value="Genomic_DNA"/>
</dbReference>
<dbReference type="AlphaFoldDB" id="U1MQR4"/>
<organism evidence="1 2">
    <name type="scientific">Haloquadratum walsbyi J07HQW1</name>
    <dbReference type="NCBI Taxonomy" id="1238424"/>
    <lineage>
        <taxon>Archaea</taxon>
        <taxon>Methanobacteriati</taxon>
        <taxon>Methanobacteriota</taxon>
        <taxon>Stenosarchaea group</taxon>
        <taxon>Halobacteria</taxon>
        <taxon>Halobacteriales</taxon>
        <taxon>Haloferacaceae</taxon>
        <taxon>Haloquadratum</taxon>
    </lineage>
</organism>
<protein>
    <submittedName>
        <fullName evidence="1">Uncharacterized protein</fullName>
    </submittedName>
</protein>
<proteinExistence type="predicted"/>
<name>U1MQR4_9EURY</name>
<accession>U1MQR4</accession>
<gene>
    <name evidence="1" type="ORF">J07HQW1_02411</name>
</gene>
<evidence type="ECO:0000313" key="1">
    <source>
        <dbReference type="EMBL" id="ERG92374.1"/>
    </source>
</evidence>